<name>A0A6H5HZZ2_9HYME</name>
<evidence type="ECO:0000313" key="2">
    <source>
        <dbReference type="Proteomes" id="UP000479190"/>
    </source>
</evidence>
<keyword evidence="2" id="KW-1185">Reference proteome</keyword>
<gene>
    <name evidence="1" type="ORF">TBRA_LOCUS1317</name>
</gene>
<evidence type="ECO:0000313" key="1">
    <source>
        <dbReference type="EMBL" id="CAB0029270.1"/>
    </source>
</evidence>
<dbReference type="EMBL" id="CADCXV010000292">
    <property type="protein sequence ID" value="CAB0029270.1"/>
    <property type="molecule type" value="Genomic_DNA"/>
</dbReference>
<proteinExistence type="predicted"/>
<accession>A0A6H5HZZ2</accession>
<reference evidence="1 2" key="1">
    <citation type="submission" date="2020-02" db="EMBL/GenBank/DDBJ databases">
        <authorList>
            <person name="Ferguson B K."/>
        </authorList>
    </citation>
    <scope>NUCLEOTIDE SEQUENCE [LARGE SCALE GENOMIC DNA]</scope>
</reference>
<dbReference type="AlphaFoldDB" id="A0A6H5HZZ2"/>
<sequence>MDMCRQPVSRMPWVLPWASRILKEIQDFTMNMSRTNNYGQAERCHGWCCKFKYRALIMDDEARAIAVAVDEAPHTNERLDD</sequence>
<protein>
    <submittedName>
        <fullName evidence="1">Uncharacterized protein</fullName>
    </submittedName>
</protein>
<organism evidence="1 2">
    <name type="scientific">Trichogramma brassicae</name>
    <dbReference type="NCBI Taxonomy" id="86971"/>
    <lineage>
        <taxon>Eukaryota</taxon>
        <taxon>Metazoa</taxon>
        <taxon>Ecdysozoa</taxon>
        <taxon>Arthropoda</taxon>
        <taxon>Hexapoda</taxon>
        <taxon>Insecta</taxon>
        <taxon>Pterygota</taxon>
        <taxon>Neoptera</taxon>
        <taxon>Endopterygota</taxon>
        <taxon>Hymenoptera</taxon>
        <taxon>Apocrita</taxon>
        <taxon>Proctotrupomorpha</taxon>
        <taxon>Chalcidoidea</taxon>
        <taxon>Trichogrammatidae</taxon>
        <taxon>Trichogramma</taxon>
    </lineage>
</organism>
<dbReference type="Proteomes" id="UP000479190">
    <property type="component" value="Unassembled WGS sequence"/>
</dbReference>